<keyword evidence="8" id="KW-1185">Reference proteome</keyword>
<dbReference type="InterPro" id="IPR001478">
    <property type="entry name" value="PDZ"/>
</dbReference>
<dbReference type="CDD" id="cd07560">
    <property type="entry name" value="Peptidase_S41_CPP"/>
    <property type="match status" value="1"/>
</dbReference>
<feature type="region of interest" description="Disordered" evidence="5">
    <location>
        <begin position="512"/>
        <end position="535"/>
    </location>
</feature>
<evidence type="ECO:0000256" key="4">
    <source>
        <dbReference type="ARBA" id="ARBA00022825"/>
    </source>
</evidence>
<gene>
    <name evidence="7" type="ORF">HYH02_011847</name>
</gene>
<keyword evidence="3" id="KW-0378">Hydrolase</keyword>
<dbReference type="InterPro" id="IPR036034">
    <property type="entry name" value="PDZ_sf"/>
</dbReference>
<dbReference type="AlphaFoldDB" id="A0A835W360"/>
<dbReference type="GO" id="GO:0008236">
    <property type="term" value="F:serine-type peptidase activity"/>
    <property type="evidence" value="ECO:0007669"/>
    <property type="project" value="UniProtKB-KW"/>
</dbReference>
<accession>A0A835W360</accession>
<dbReference type="OrthoDB" id="43580at2759"/>
<organism evidence="7 8">
    <name type="scientific">Chlamydomonas schloesseri</name>
    <dbReference type="NCBI Taxonomy" id="2026947"/>
    <lineage>
        <taxon>Eukaryota</taxon>
        <taxon>Viridiplantae</taxon>
        <taxon>Chlorophyta</taxon>
        <taxon>core chlorophytes</taxon>
        <taxon>Chlorophyceae</taxon>
        <taxon>CS clade</taxon>
        <taxon>Chlamydomonadales</taxon>
        <taxon>Chlamydomonadaceae</taxon>
        <taxon>Chlamydomonas</taxon>
    </lineage>
</organism>
<dbReference type="InterPro" id="IPR004447">
    <property type="entry name" value="Peptidase_S41A"/>
</dbReference>
<dbReference type="EMBL" id="JAEHOD010000052">
    <property type="protein sequence ID" value="KAG2435553.1"/>
    <property type="molecule type" value="Genomic_DNA"/>
</dbReference>
<dbReference type="PANTHER" id="PTHR32060">
    <property type="entry name" value="TAIL-SPECIFIC PROTEASE"/>
    <property type="match status" value="1"/>
</dbReference>
<comment type="caution">
    <text evidence="7">The sequence shown here is derived from an EMBL/GenBank/DDBJ whole genome shotgun (WGS) entry which is preliminary data.</text>
</comment>
<feature type="compositionally biased region" description="Low complexity" evidence="5">
    <location>
        <begin position="67"/>
        <end position="78"/>
    </location>
</feature>
<evidence type="ECO:0000256" key="2">
    <source>
        <dbReference type="ARBA" id="ARBA00022670"/>
    </source>
</evidence>
<proteinExistence type="inferred from homology"/>
<evidence type="ECO:0000256" key="5">
    <source>
        <dbReference type="SAM" id="MobiDB-lite"/>
    </source>
</evidence>
<dbReference type="Gene3D" id="3.90.226.10">
    <property type="entry name" value="2-enoyl-CoA Hydratase, Chain A, domain 1"/>
    <property type="match status" value="1"/>
</dbReference>
<comment type="similarity">
    <text evidence="1">Belongs to the peptidase S41A family.</text>
</comment>
<dbReference type="Gene3D" id="2.30.42.10">
    <property type="match status" value="1"/>
</dbReference>
<keyword evidence="4" id="KW-0720">Serine protease</keyword>
<dbReference type="SUPFAM" id="SSF50156">
    <property type="entry name" value="PDZ domain-like"/>
    <property type="match status" value="1"/>
</dbReference>
<dbReference type="SMART" id="SM00245">
    <property type="entry name" value="TSPc"/>
    <property type="match status" value="1"/>
</dbReference>
<dbReference type="SMART" id="SM00228">
    <property type="entry name" value="PDZ"/>
    <property type="match status" value="1"/>
</dbReference>
<feature type="region of interest" description="Disordered" evidence="5">
    <location>
        <begin position="1"/>
        <end position="43"/>
    </location>
</feature>
<reference evidence="7" key="1">
    <citation type="journal article" date="2020" name="bioRxiv">
        <title>Comparative genomics of Chlamydomonas.</title>
        <authorList>
            <person name="Craig R.J."/>
            <person name="Hasan A.R."/>
            <person name="Ness R.W."/>
            <person name="Keightley P.D."/>
        </authorList>
    </citation>
    <scope>NUCLEOTIDE SEQUENCE</scope>
    <source>
        <strain evidence="7">CCAP 11/173</strain>
    </source>
</reference>
<dbReference type="PROSITE" id="PS50106">
    <property type="entry name" value="PDZ"/>
    <property type="match status" value="1"/>
</dbReference>
<evidence type="ECO:0000313" key="8">
    <source>
        <dbReference type="Proteomes" id="UP000613740"/>
    </source>
</evidence>
<dbReference type="InterPro" id="IPR029045">
    <property type="entry name" value="ClpP/crotonase-like_dom_sf"/>
</dbReference>
<dbReference type="Gene3D" id="3.30.750.44">
    <property type="match status" value="1"/>
</dbReference>
<feature type="compositionally biased region" description="Low complexity" evidence="5">
    <location>
        <begin position="21"/>
        <end position="34"/>
    </location>
</feature>
<dbReference type="GO" id="GO:0006508">
    <property type="term" value="P:proteolysis"/>
    <property type="evidence" value="ECO:0007669"/>
    <property type="project" value="UniProtKB-KW"/>
</dbReference>
<evidence type="ECO:0000259" key="6">
    <source>
        <dbReference type="PROSITE" id="PS50106"/>
    </source>
</evidence>
<dbReference type="InterPro" id="IPR005151">
    <property type="entry name" value="Tail-specific_protease"/>
</dbReference>
<dbReference type="SUPFAM" id="SSF52096">
    <property type="entry name" value="ClpP/crotonase"/>
    <property type="match status" value="1"/>
</dbReference>
<feature type="domain" description="PDZ" evidence="6">
    <location>
        <begin position="434"/>
        <end position="511"/>
    </location>
</feature>
<feature type="region of interest" description="Disordered" evidence="5">
    <location>
        <begin position="62"/>
        <end position="84"/>
    </location>
</feature>
<sequence>MQQAHGSAGARAQRQPAPTSGGRPRPVAAAGAARLPRRQQHQILPGGLTALDCRLVRCRASNPHNHGSNPGSSPQQPSDEPAGHVWLSRAGGALAAAVVAVSLLTGAAGADTLQPIASLPAEVRMRDEPATSSSKTSSSSGVVYYAHRLRAGESSSSSSGTGSGGLLLLRAQPQAESVSVVGGGSSVDGSDGAAVKGFRPAMQSFTLASSTGQPQAVAAMASPSPSAVPPLATASRTLEDSSNAVAPLSFSLPTASSRNASAAGPAFRVAGPSQGARTDEGDEAREELWVGPRGMTGGPRGQALSETASETEDRLLEVARQVEARLEAMLGGALSSLPPVSAGTDASATTKAAHALIREVWEVVDSNYLDARSTGFNRDRWAELRDEALAGSYRNTAAGYRAVRDMLARGLSDPYCRFIGPAELDAMKKYDVSGVGLNLGTAAEYVVKTGNELPAPRDPAAPGEGVYVVGVSKGSAADVAGIRQGDELLAIEGESLEDSTPFRAAGLISGATEDAEADNNGNNGNNGNKGGKARKEDLVRVQVRHGDGKVEECQLKRPRRTLPSTVTTSLTRSPVALPGGGRGEEVVGTVRLAAFNARAQSDVAAAIRQLEAAGATRLVLDLRDNRGGLVTEGLEVARLFLDGDAPIVITERRDAPPDTPLAPGPPLTTAPLLVLVNSHTASASEIVAGALHDNCRAILAGGRTYGKGLIQSVYELSDGSGLVITVGKYLTPRGTDIDRYGIMPDYSSVPSNSQYDSAVKACRLTAPPVAAPVLASASVP</sequence>
<name>A0A835W360_9CHLO</name>
<dbReference type="Pfam" id="PF00595">
    <property type="entry name" value="PDZ"/>
    <property type="match status" value="1"/>
</dbReference>
<feature type="region of interest" description="Disordered" evidence="5">
    <location>
        <begin position="255"/>
        <end position="283"/>
    </location>
</feature>
<protein>
    <recommendedName>
        <fullName evidence="6">PDZ domain-containing protein</fullName>
    </recommendedName>
</protein>
<evidence type="ECO:0000313" key="7">
    <source>
        <dbReference type="EMBL" id="KAG2435553.1"/>
    </source>
</evidence>
<dbReference type="Proteomes" id="UP000613740">
    <property type="component" value="Unassembled WGS sequence"/>
</dbReference>
<evidence type="ECO:0000256" key="1">
    <source>
        <dbReference type="ARBA" id="ARBA00009179"/>
    </source>
</evidence>
<dbReference type="PANTHER" id="PTHR32060:SF22">
    <property type="entry name" value="CARBOXYL-TERMINAL-PROCESSING PEPTIDASE 3, CHLOROPLASTIC"/>
    <property type="match status" value="1"/>
</dbReference>
<dbReference type="Pfam" id="PF03572">
    <property type="entry name" value="Peptidase_S41"/>
    <property type="match status" value="1"/>
</dbReference>
<keyword evidence="2" id="KW-0645">Protease</keyword>
<dbReference type="GO" id="GO:0004175">
    <property type="term" value="F:endopeptidase activity"/>
    <property type="evidence" value="ECO:0007669"/>
    <property type="project" value="TreeGrafter"/>
</dbReference>
<evidence type="ECO:0000256" key="3">
    <source>
        <dbReference type="ARBA" id="ARBA00022801"/>
    </source>
</evidence>